<evidence type="ECO:0000313" key="4">
    <source>
        <dbReference type="Proteomes" id="UP000015101"/>
    </source>
</evidence>
<dbReference type="OrthoDB" id="7312725at2759"/>
<organism evidence="3 4">
    <name type="scientific">Helobdella robusta</name>
    <name type="common">Californian leech</name>
    <dbReference type="NCBI Taxonomy" id="6412"/>
    <lineage>
        <taxon>Eukaryota</taxon>
        <taxon>Metazoa</taxon>
        <taxon>Spiralia</taxon>
        <taxon>Lophotrochozoa</taxon>
        <taxon>Annelida</taxon>
        <taxon>Clitellata</taxon>
        <taxon>Hirudinea</taxon>
        <taxon>Rhynchobdellida</taxon>
        <taxon>Glossiphoniidae</taxon>
        <taxon>Helobdella</taxon>
    </lineage>
</organism>
<dbReference type="InterPro" id="IPR048365">
    <property type="entry name" value="TNP-like_RNaseH_N"/>
</dbReference>
<accession>T1EMX8</accession>
<dbReference type="EMBL" id="KB095811">
    <property type="protein sequence ID" value="ESO12115.1"/>
    <property type="molecule type" value="Genomic_DNA"/>
</dbReference>
<evidence type="ECO:0000259" key="1">
    <source>
        <dbReference type="Pfam" id="PF21787"/>
    </source>
</evidence>
<evidence type="ECO:0000313" key="3">
    <source>
        <dbReference type="EnsemblMetazoa" id="HelroP158538"/>
    </source>
</evidence>
<reference evidence="4" key="1">
    <citation type="submission" date="2012-12" db="EMBL/GenBank/DDBJ databases">
        <authorList>
            <person name="Hellsten U."/>
            <person name="Grimwood J."/>
            <person name="Chapman J.A."/>
            <person name="Shapiro H."/>
            <person name="Aerts A."/>
            <person name="Otillar R.P."/>
            <person name="Terry A.Y."/>
            <person name="Boore J.L."/>
            <person name="Simakov O."/>
            <person name="Marletaz F."/>
            <person name="Cho S.-J."/>
            <person name="Edsinger-Gonzales E."/>
            <person name="Havlak P."/>
            <person name="Kuo D.-H."/>
            <person name="Larsson T."/>
            <person name="Lv J."/>
            <person name="Arendt D."/>
            <person name="Savage R."/>
            <person name="Osoegawa K."/>
            <person name="de Jong P."/>
            <person name="Lindberg D.R."/>
            <person name="Seaver E.C."/>
            <person name="Weisblat D.A."/>
            <person name="Putnam N.H."/>
            <person name="Grigoriev I.V."/>
            <person name="Rokhsar D.S."/>
        </authorList>
    </citation>
    <scope>NUCLEOTIDE SEQUENCE</scope>
</reference>
<dbReference type="KEGG" id="hro:HELRODRAFT_158538"/>
<name>T1EMX8_HELRO</name>
<evidence type="ECO:0000313" key="2">
    <source>
        <dbReference type="EMBL" id="ESO12115.1"/>
    </source>
</evidence>
<dbReference type="Proteomes" id="UP000015101">
    <property type="component" value="Unassembled WGS sequence"/>
</dbReference>
<reference evidence="2 4" key="2">
    <citation type="journal article" date="2013" name="Nature">
        <title>Insights into bilaterian evolution from three spiralian genomes.</title>
        <authorList>
            <person name="Simakov O."/>
            <person name="Marletaz F."/>
            <person name="Cho S.J."/>
            <person name="Edsinger-Gonzales E."/>
            <person name="Havlak P."/>
            <person name="Hellsten U."/>
            <person name="Kuo D.H."/>
            <person name="Larsson T."/>
            <person name="Lv J."/>
            <person name="Arendt D."/>
            <person name="Savage R."/>
            <person name="Osoegawa K."/>
            <person name="de Jong P."/>
            <person name="Grimwood J."/>
            <person name="Chapman J.A."/>
            <person name="Shapiro H."/>
            <person name="Aerts A."/>
            <person name="Otillar R.P."/>
            <person name="Terry A.Y."/>
            <person name="Boore J.L."/>
            <person name="Grigoriev I.V."/>
            <person name="Lindberg D.R."/>
            <person name="Seaver E.C."/>
            <person name="Weisblat D.A."/>
            <person name="Putnam N.H."/>
            <person name="Rokhsar D.S."/>
        </authorList>
    </citation>
    <scope>NUCLEOTIDE SEQUENCE</scope>
</reference>
<keyword evidence="4" id="KW-1185">Reference proteome</keyword>
<dbReference type="GeneID" id="20197928"/>
<dbReference type="EnsemblMetazoa" id="HelroT158538">
    <property type="protein sequence ID" value="HelroP158538"/>
    <property type="gene ID" value="HelroG158538"/>
</dbReference>
<feature type="domain" description="Transposable element P transposase-like RNase H" evidence="1">
    <location>
        <begin position="1"/>
        <end position="67"/>
    </location>
</feature>
<proteinExistence type="predicted"/>
<dbReference type="CTD" id="20197928"/>
<dbReference type="RefSeq" id="XP_009008835.1">
    <property type="nucleotide sequence ID" value="XM_009010587.1"/>
</dbReference>
<dbReference type="HOGENOM" id="CLU_2099464_0_0_1"/>
<protein>
    <recommendedName>
        <fullName evidence="1">Transposable element P transposase-like RNase H domain-containing protein</fullName>
    </recommendedName>
</protein>
<sequence length="116" mass="13346">MSIREQLIYLKHKDVYSGYEHFGGDYTSNELATQALVLIPIGTSGSWKYPLAYFLFKKHVSNYATKLMSWNPKNHITRINITAFAHFQRSNEELTSGGELEGDFSFESKVTIVKEY</sequence>
<dbReference type="Pfam" id="PF21787">
    <property type="entry name" value="TNP-like_RNaseH_N"/>
    <property type="match status" value="1"/>
</dbReference>
<dbReference type="InParanoid" id="T1EMX8"/>
<dbReference type="AlphaFoldDB" id="T1EMX8"/>
<reference evidence="3" key="3">
    <citation type="submission" date="2015-06" db="UniProtKB">
        <authorList>
            <consortium name="EnsemblMetazoa"/>
        </authorList>
    </citation>
    <scope>IDENTIFICATION</scope>
</reference>
<dbReference type="EMBL" id="AMQM01000072">
    <property type="status" value="NOT_ANNOTATED_CDS"/>
    <property type="molecule type" value="Genomic_DNA"/>
</dbReference>
<gene>
    <name evidence="3" type="primary">20197928</name>
    <name evidence="2" type="ORF">HELRODRAFT_158538</name>
</gene>